<name>X1PFE1_9ZZZZ</name>
<feature type="non-terminal residue" evidence="1">
    <location>
        <position position="1"/>
    </location>
</feature>
<reference evidence="1" key="1">
    <citation type="journal article" date="2014" name="Front. Microbiol.">
        <title>High frequency of phylogenetically diverse reductive dehalogenase-homologous genes in deep subseafloor sedimentary metagenomes.</title>
        <authorList>
            <person name="Kawai M."/>
            <person name="Futagami T."/>
            <person name="Toyoda A."/>
            <person name="Takaki Y."/>
            <person name="Nishi S."/>
            <person name="Hori S."/>
            <person name="Arai W."/>
            <person name="Tsubouchi T."/>
            <person name="Morono Y."/>
            <person name="Uchiyama I."/>
            <person name="Ito T."/>
            <person name="Fujiyama A."/>
            <person name="Inagaki F."/>
            <person name="Takami H."/>
        </authorList>
    </citation>
    <scope>NUCLEOTIDE SEQUENCE</scope>
    <source>
        <strain evidence="1">Expedition CK06-06</strain>
    </source>
</reference>
<dbReference type="AlphaFoldDB" id="X1PFE1"/>
<organism evidence="1">
    <name type="scientific">marine sediment metagenome</name>
    <dbReference type="NCBI Taxonomy" id="412755"/>
    <lineage>
        <taxon>unclassified sequences</taxon>
        <taxon>metagenomes</taxon>
        <taxon>ecological metagenomes</taxon>
    </lineage>
</organism>
<evidence type="ECO:0000313" key="1">
    <source>
        <dbReference type="EMBL" id="GAI37755.1"/>
    </source>
</evidence>
<comment type="caution">
    <text evidence="1">The sequence shown here is derived from an EMBL/GenBank/DDBJ whole genome shotgun (WGS) entry which is preliminary data.</text>
</comment>
<protein>
    <submittedName>
        <fullName evidence="1">Uncharacterized protein</fullName>
    </submittedName>
</protein>
<dbReference type="EMBL" id="BARV01024844">
    <property type="protein sequence ID" value="GAI37755.1"/>
    <property type="molecule type" value="Genomic_DNA"/>
</dbReference>
<gene>
    <name evidence="1" type="ORF">S06H3_40468</name>
</gene>
<sequence>GNLLGLGDDDHPQYLNQTRHDVTDRHPLGTVVPHDKLADLTEKAHSSLSGVGPSDHHVKTGNYEVFGLTEEVTTLPAAAAGNLGRFMRERTGAGQATKVYLCVQNSADGYEFVQLAVST</sequence>
<proteinExistence type="predicted"/>
<accession>X1PFE1</accession>